<accession>A0ABS9WD37</accession>
<dbReference type="Proteomes" id="UP001430755">
    <property type="component" value="Unassembled WGS sequence"/>
</dbReference>
<proteinExistence type="predicted"/>
<gene>
    <name evidence="1" type="ORF">LPT13_00180</name>
</gene>
<reference evidence="1" key="1">
    <citation type="submission" date="2021-11" db="EMBL/GenBank/DDBJ databases">
        <title>A Novel Adlercreutzia Species, isolated from a Allomyrina dichotoma larva feces.</title>
        <authorList>
            <person name="Suh M.K."/>
        </authorList>
    </citation>
    <scope>NUCLEOTIDE SEQUENCE</scope>
    <source>
        <strain evidence="1">JBNU-10</strain>
    </source>
</reference>
<name>A0ABS9WD37_9ACTN</name>
<dbReference type="RefSeq" id="WP_242162344.1">
    <property type="nucleotide sequence ID" value="NZ_JAJMLW010000001.1"/>
</dbReference>
<keyword evidence="2" id="KW-1185">Reference proteome</keyword>
<comment type="caution">
    <text evidence="1">The sequence shown here is derived from an EMBL/GenBank/DDBJ whole genome shotgun (WGS) entry which is preliminary data.</text>
</comment>
<protein>
    <recommendedName>
        <fullName evidence="3">DZANK-type domain-containing protein</fullName>
    </recommendedName>
</protein>
<evidence type="ECO:0000313" key="2">
    <source>
        <dbReference type="Proteomes" id="UP001430755"/>
    </source>
</evidence>
<dbReference type="EMBL" id="JAJMLW010000001">
    <property type="protein sequence ID" value="MCI2240778.1"/>
    <property type="molecule type" value="Genomic_DNA"/>
</dbReference>
<sequence>MPRCFACIHCGKCGPPASDAKVRPAGYCAFCGTQNKAEDRRCATCGKPLPPPPGRCA</sequence>
<evidence type="ECO:0008006" key="3">
    <source>
        <dbReference type="Google" id="ProtNLM"/>
    </source>
</evidence>
<evidence type="ECO:0000313" key="1">
    <source>
        <dbReference type="EMBL" id="MCI2240778.1"/>
    </source>
</evidence>
<organism evidence="1 2">
    <name type="scientific">Adlercreutzia faecimuris</name>
    <dbReference type="NCBI Taxonomy" id="2897341"/>
    <lineage>
        <taxon>Bacteria</taxon>
        <taxon>Bacillati</taxon>
        <taxon>Actinomycetota</taxon>
        <taxon>Coriobacteriia</taxon>
        <taxon>Eggerthellales</taxon>
        <taxon>Eggerthellaceae</taxon>
        <taxon>Adlercreutzia</taxon>
    </lineage>
</organism>